<dbReference type="InterPro" id="IPR019539">
    <property type="entry name" value="GalKase_N"/>
</dbReference>
<keyword evidence="4 11" id="KW-0479">Metal-binding</keyword>
<dbReference type="NCBIfam" id="NF003705">
    <property type="entry name" value="PRK05322.1"/>
    <property type="match status" value="1"/>
</dbReference>
<evidence type="ECO:0000256" key="8">
    <source>
        <dbReference type="ARBA" id="ARBA00022842"/>
    </source>
</evidence>
<evidence type="ECO:0000259" key="14">
    <source>
        <dbReference type="Pfam" id="PF08544"/>
    </source>
</evidence>
<evidence type="ECO:0000256" key="10">
    <source>
        <dbReference type="ARBA" id="ARBA00023277"/>
    </source>
</evidence>
<evidence type="ECO:0000313" key="17">
    <source>
        <dbReference type="Proteomes" id="UP000677918"/>
    </source>
</evidence>
<dbReference type="Pfam" id="PF00288">
    <property type="entry name" value="GHMP_kinases_N"/>
    <property type="match status" value="1"/>
</dbReference>
<comment type="subcellular location">
    <subcellularLocation>
        <location evidence="11">Cytoplasm</location>
    </subcellularLocation>
</comment>
<evidence type="ECO:0000259" key="15">
    <source>
        <dbReference type="Pfam" id="PF10509"/>
    </source>
</evidence>
<reference evidence="16" key="1">
    <citation type="submission" date="2021-04" db="EMBL/GenBank/DDBJ databases">
        <title>Draft genome sequence of Xylanibacillus composti strain K13.</title>
        <authorList>
            <person name="Uke A."/>
            <person name="Chhe C."/>
            <person name="Baramee S."/>
            <person name="Kosugi A."/>
        </authorList>
    </citation>
    <scope>NUCLEOTIDE SEQUENCE</scope>
    <source>
        <strain evidence="16">K13</strain>
    </source>
</reference>
<proteinExistence type="inferred from homology"/>
<evidence type="ECO:0000256" key="5">
    <source>
        <dbReference type="ARBA" id="ARBA00022741"/>
    </source>
</evidence>
<dbReference type="InterPro" id="IPR006206">
    <property type="entry name" value="Mevalonate/galactokinase"/>
</dbReference>
<dbReference type="PRINTS" id="PR00959">
    <property type="entry name" value="MEVGALKINASE"/>
</dbReference>
<evidence type="ECO:0000259" key="13">
    <source>
        <dbReference type="Pfam" id="PF00288"/>
    </source>
</evidence>
<dbReference type="InterPro" id="IPR006203">
    <property type="entry name" value="GHMP_knse_ATP-bd_CS"/>
</dbReference>
<accession>A0A8J4GZS9</accession>
<evidence type="ECO:0000256" key="7">
    <source>
        <dbReference type="ARBA" id="ARBA00022840"/>
    </source>
</evidence>
<feature type="domain" description="GHMP kinase N-terminal" evidence="13">
    <location>
        <begin position="101"/>
        <end position="188"/>
    </location>
</feature>
<evidence type="ECO:0000256" key="11">
    <source>
        <dbReference type="HAMAP-Rule" id="MF_00246"/>
    </source>
</evidence>
<dbReference type="GO" id="GO:0005829">
    <property type="term" value="C:cytosol"/>
    <property type="evidence" value="ECO:0007669"/>
    <property type="project" value="TreeGrafter"/>
</dbReference>
<dbReference type="AlphaFoldDB" id="A0A8J4GZS9"/>
<keyword evidence="9 11" id="KW-0299">Galactose metabolism</keyword>
<feature type="binding site" evidence="11">
    <location>
        <position position="136"/>
    </location>
    <ligand>
        <name>Mg(2+)</name>
        <dbReference type="ChEBI" id="CHEBI:18420"/>
    </ligand>
</feature>
<dbReference type="InterPro" id="IPR000705">
    <property type="entry name" value="Galactokinase"/>
</dbReference>
<feature type="active site" description="Proton acceptor" evidence="11">
    <location>
        <position position="180"/>
    </location>
</feature>
<dbReference type="InterPro" id="IPR036554">
    <property type="entry name" value="GHMP_kinase_C_sf"/>
</dbReference>
<keyword evidence="3 11" id="KW-0808">Transferase</keyword>
<feature type="binding site" evidence="11">
    <location>
        <begin position="43"/>
        <end position="46"/>
    </location>
    <ligand>
        <name>substrate</name>
    </ligand>
</feature>
<dbReference type="PANTHER" id="PTHR10457">
    <property type="entry name" value="MEVALONATE KINASE/GALACTOKINASE"/>
    <property type="match status" value="1"/>
</dbReference>
<comment type="caution">
    <text evidence="16">The sequence shown here is derived from an EMBL/GenBank/DDBJ whole genome shotgun (WGS) entry which is preliminary data.</text>
</comment>
<evidence type="ECO:0000256" key="2">
    <source>
        <dbReference type="ARBA" id="ARBA00022490"/>
    </source>
</evidence>
<evidence type="ECO:0000256" key="9">
    <source>
        <dbReference type="ARBA" id="ARBA00023144"/>
    </source>
</evidence>
<dbReference type="Pfam" id="PF10509">
    <property type="entry name" value="GalKase_gal_bdg"/>
    <property type="match status" value="1"/>
</dbReference>
<feature type="site" description="Transition state stabilizer" evidence="11">
    <location>
        <position position="37"/>
    </location>
</feature>
<feature type="domain" description="Galactokinase N-terminal" evidence="15">
    <location>
        <begin position="14"/>
        <end position="67"/>
    </location>
</feature>
<dbReference type="UniPathway" id="UPA00214"/>
<keyword evidence="6 11" id="KW-0418">Kinase</keyword>
<dbReference type="InterPro" id="IPR022963">
    <property type="entry name" value="Galactokinase_bac"/>
</dbReference>
<organism evidence="16 17">
    <name type="scientific">Xylanibacillus composti</name>
    <dbReference type="NCBI Taxonomy" id="1572762"/>
    <lineage>
        <taxon>Bacteria</taxon>
        <taxon>Bacillati</taxon>
        <taxon>Bacillota</taxon>
        <taxon>Bacilli</taxon>
        <taxon>Bacillales</taxon>
        <taxon>Paenibacillaceae</taxon>
        <taxon>Xylanibacillus</taxon>
    </lineage>
</organism>
<comment type="pathway">
    <text evidence="11">Carbohydrate metabolism; galactose metabolism.</text>
</comment>
<protein>
    <recommendedName>
        <fullName evidence="11 12">Galactokinase</fullName>
        <ecNumber evidence="11 12">2.7.1.6</ecNumber>
    </recommendedName>
    <alternativeName>
        <fullName evidence="11">Galactose kinase</fullName>
    </alternativeName>
</protein>
<name>A0A8J4GZS9_9BACL</name>
<dbReference type="PRINTS" id="PR00473">
    <property type="entry name" value="GALCTOKINASE"/>
</dbReference>
<dbReference type="PANTHER" id="PTHR10457:SF7">
    <property type="entry name" value="GALACTOKINASE-RELATED"/>
    <property type="match status" value="1"/>
</dbReference>
<dbReference type="SUPFAM" id="SSF54211">
    <property type="entry name" value="Ribosomal protein S5 domain 2-like"/>
    <property type="match status" value="1"/>
</dbReference>
<feature type="binding site" evidence="11">
    <location>
        <begin position="130"/>
        <end position="136"/>
    </location>
    <ligand>
        <name>ATP</name>
        <dbReference type="ChEBI" id="CHEBI:30616"/>
    </ligand>
</feature>
<evidence type="ECO:0000313" key="16">
    <source>
        <dbReference type="EMBL" id="GIQ68204.1"/>
    </source>
</evidence>
<evidence type="ECO:0000256" key="12">
    <source>
        <dbReference type="NCBIfam" id="TIGR00131"/>
    </source>
</evidence>
<evidence type="ECO:0000256" key="3">
    <source>
        <dbReference type="ARBA" id="ARBA00022679"/>
    </source>
</evidence>
<keyword evidence="10 11" id="KW-0119">Carbohydrate metabolism</keyword>
<dbReference type="InterPro" id="IPR020568">
    <property type="entry name" value="Ribosomal_Su5_D2-typ_SF"/>
</dbReference>
<keyword evidence="7 11" id="KW-0067">ATP-binding</keyword>
<comment type="function">
    <text evidence="11">Catalyzes the transfer of the gamma-phosphate of ATP to D-galactose to form alpha-D-galactose-1-phosphate (Gal-1-P).</text>
</comment>
<dbReference type="Gene3D" id="3.30.70.890">
    <property type="entry name" value="GHMP kinase, C-terminal domain"/>
    <property type="match status" value="1"/>
</dbReference>
<keyword evidence="2 11" id="KW-0963">Cytoplasm</keyword>
<dbReference type="GO" id="GO:0005524">
    <property type="term" value="F:ATP binding"/>
    <property type="evidence" value="ECO:0007669"/>
    <property type="project" value="UniProtKB-UniRule"/>
</dbReference>
<dbReference type="Proteomes" id="UP000677918">
    <property type="component" value="Unassembled WGS sequence"/>
</dbReference>
<sequence>MKRMDRHRQTLTAAFHEAFDNAGKGEGGLRFFFAPGRVNMIGEHTDYNGGYVFPAALTFGTWVVARKRPDRKLRFASLNFPSIHECDLDQLVFAEHDRWANYPKAVLAHLQKHGYDSSGYDLLYAGNIPGSGLSSSASIQLVTAYGIMRSEGREVDPVKLALIAQESENQFMGVNCGIMDQFTVAMGKEEHAILLKCDTLDYELVPFRLSGYKVLIANTNKSRGLVDSAYNERRAQCEQAVADLRASFPDLKVLGELNAEQLKTHMHVIGDSIVRKRAAHVIEENDRVLASVKALKRNDLQQFGQLMNASHASLRDLYEVSCHELDVLVEEALQVEGVLGSRMTGAGFGGCTVSIVEETQVDTFIERVGAAYRERTDYEAEFYVADIGNGVHEKEEE</sequence>
<evidence type="ECO:0000256" key="6">
    <source>
        <dbReference type="ARBA" id="ARBA00022777"/>
    </source>
</evidence>
<dbReference type="InterPro" id="IPR014721">
    <property type="entry name" value="Ribsml_uS5_D2-typ_fold_subgr"/>
</dbReference>
<dbReference type="FunFam" id="3.30.70.890:FF:000001">
    <property type="entry name" value="Galactokinase"/>
    <property type="match status" value="1"/>
</dbReference>
<dbReference type="InterPro" id="IPR013750">
    <property type="entry name" value="GHMP_kinase_C_dom"/>
</dbReference>
<evidence type="ECO:0000256" key="1">
    <source>
        <dbReference type="ARBA" id="ARBA00006566"/>
    </source>
</evidence>
<dbReference type="SUPFAM" id="SSF55060">
    <property type="entry name" value="GHMP Kinase, C-terminal domain"/>
    <property type="match status" value="1"/>
</dbReference>
<keyword evidence="8 11" id="KW-0460">Magnesium</keyword>
<gene>
    <name evidence="11 16" type="primary">galK</name>
    <name evidence="16" type="ORF">XYCOK13_10280</name>
</gene>
<dbReference type="GO" id="GO:0004335">
    <property type="term" value="F:galactokinase activity"/>
    <property type="evidence" value="ECO:0007669"/>
    <property type="project" value="UniProtKB-UniRule"/>
</dbReference>
<dbReference type="PROSITE" id="PS00627">
    <property type="entry name" value="GHMP_KINASES_ATP"/>
    <property type="match status" value="1"/>
</dbReference>
<comment type="catalytic activity">
    <reaction evidence="11">
        <text>alpha-D-galactose + ATP = alpha-D-galactose 1-phosphate + ADP + H(+)</text>
        <dbReference type="Rhea" id="RHEA:13553"/>
        <dbReference type="ChEBI" id="CHEBI:15378"/>
        <dbReference type="ChEBI" id="CHEBI:28061"/>
        <dbReference type="ChEBI" id="CHEBI:30616"/>
        <dbReference type="ChEBI" id="CHEBI:58336"/>
        <dbReference type="ChEBI" id="CHEBI:456216"/>
        <dbReference type="EC" id="2.7.1.6"/>
    </reaction>
</comment>
<dbReference type="GO" id="GO:0000287">
    <property type="term" value="F:magnesium ion binding"/>
    <property type="evidence" value="ECO:0007669"/>
    <property type="project" value="UniProtKB-UniRule"/>
</dbReference>
<comment type="similarity">
    <text evidence="1 11">Belongs to the GHMP kinase family. GalK subfamily.</text>
</comment>
<dbReference type="FunFam" id="3.30.230.10:FF:000017">
    <property type="entry name" value="Galactokinase"/>
    <property type="match status" value="1"/>
</dbReference>
<feature type="binding site" evidence="11">
    <location>
        <position position="77"/>
    </location>
    <ligand>
        <name>ATP</name>
        <dbReference type="ChEBI" id="CHEBI:30616"/>
    </ligand>
</feature>
<dbReference type="InterPro" id="IPR006204">
    <property type="entry name" value="GHMP_kinase_N_dom"/>
</dbReference>
<dbReference type="Pfam" id="PF08544">
    <property type="entry name" value="GHMP_kinases_C"/>
    <property type="match status" value="1"/>
</dbReference>
<keyword evidence="17" id="KW-1185">Reference proteome</keyword>
<keyword evidence="5 11" id="KW-0547">Nucleotide-binding</keyword>
<dbReference type="HAMAP" id="MF_00246">
    <property type="entry name" value="Galactokinase"/>
    <property type="match status" value="1"/>
</dbReference>
<feature type="domain" description="GHMP kinase C-terminal" evidence="14">
    <location>
        <begin position="292"/>
        <end position="373"/>
    </location>
</feature>
<dbReference type="GO" id="GO:0006012">
    <property type="term" value="P:galactose metabolic process"/>
    <property type="evidence" value="ECO:0007669"/>
    <property type="project" value="UniProtKB-UniRule"/>
</dbReference>
<dbReference type="NCBIfam" id="TIGR00131">
    <property type="entry name" value="gal_kin"/>
    <property type="match status" value="1"/>
</dbReference>
<feature type="binding site" evidence="11">
    <location>
        <position position="168"/>
    </location>
    <ligand>
        <name>Mg(2+)</name>
        <dbReference type="ChEBI" id="CHEBI:18420"/>
    </ligand>
</feature>
<evidence type="ECO:0000256" key="4">
    <source>
        <dbReference type="ARBA" id="ARBA00022723"/>
    </source>
</evidence>
<dbReference type="EMBL" id="BOVK01000013">
    <property type="protein sequence ID" value="GIQ68204.1"/>
    <property type="molecule type" value="Genomic_DNA"/>
</dbReference>
<dbReference type="Gene3D" id="3.30.230.10">
    <property type="match status" value="1"/>
</dbReference>
<dbReference type="PIRSF" id="PIRSF000530">
    <property type="entry name" value="Galactokinase"/>
    <property type="match status" value="1"/>
</dbReference>
<feature type="binding site" evidence="11">
    <location>
        <position position="230"/>
    </location>
    <ligand>
        <name>substrate</name>
    </ligand>
</feature>
<dbReference type="EC" id="2.7.1.6" evidence="11 12"/>